<evidence type="ECO:0000256" key="1">
    <source>
        <dbReference type="SAM" id="MobiDB-lite"/>
    </source>
</evidence>
<organism evidence="3 4">
    <name type="scientific">Pseudorhizobium tarimense</name>
    <dbReference type="NCBI Taxonomy" id="1079109"/>
    <lineage>
        <taxon>Bacteria</taxon>
        <taxon>Pseudomonadati</taxon>
        <taxon>Pseudomonadota</taxon>
        <taxon>Alphaproteobacteria</taxon>
        <taxon>Hyphomicrobiales</taxon>
        <taxon>Rhizobiaceae</taxon>
        <taxon>Rhizobium/Agrobacterium group</taxon>
        <taxon>Pseudorhizobium</taxon>
    </lineage>
</organism>
<reference evidence="3 4" key="1">
    <citation type="submission" date="2024-06" db="EMBL/GenBank/DDBJ databases">
        <title>Genomic Encyclopedia of Type Strains, Phase IV (KMG-IV): sequencing the most valuable type-strain genomes for metagenomic binning, comparative biology and taxonomic classification.</title>
        <authorList>
            <person name="Goeker M."/>
        </authorList>
    </citation>
    <scope>NUCLEOTIDE SEQUENCE [LARGE SCALE GENOMIC DNA]</scope>
    <source>
        <strain evidence="3 4">DSM 105042</strain>
    </source>
</reference>
<comment type="caution">
    <text evidence="3">The sequence shown here is derived from an EMBL/GenBank/DDBJ whole genome shotgun (WGS) entry which is preliminary data.</text>
</comment>
<feature type="region of interest" description="Disordered" evidence="1">
    <location>
        <begin position="120"/>
        <end position="152"/>
    </location>
</feature>
<feature type="signal peptide" evidence="2">
    <location>
        <begin position="1"/>
        <end position="23"/>
    </location>
</feature>
<protein>
    <recommendedName>
        <fullName evidence="5">Beta/Gamma crystallin</fullName>
    </recommendedName>
</protein>
<keyword evidence="4" id="KW-1185">Reference proteome</keyword>
<gene>
    <name evidence="3" type="ORF">ABID21_001124</name>
</gene>
<sequence>MKFAAASAISFAIAGIFAGQTIAASLPKGASELPSDEVKAMYAGKSADWKSVRVYFDPEGTAKLVRKDKKAYGEGQWTVSGNQMCMTINPIDVAKGKRKAIKDCYSWYQSGGRYFMRWSGDDGKDDAYRDDEPSRLSEGDNVSKDFAALEGS</sequence>
<feature type="compositionally biased region" description="Basic and acidic residues" evidence="1">
    <location>
        <begin position="120"/>
        <end position="143"/>
    </location>
</feature>
<dbReference type="Pfam" id="PF06191">
    <property type="entry name" value="DUF995"/>
    <property type="match status" value="1"/>
</dbReference>
<keyword evidence="2" id="KW-0732">Signal</keyword>
<dbReference type="RefSeq" id="WP_247242738.1">
    <property type="nucleotide sequence ID" value="NZ_JALJRA010000003.1"/>
</dbReference>
<proteinExistence type="predicted"/>
<dbReference type="Proteomes" id="UP001549031">
    <property type="component" value="Unassembled WGS sequence"/>
</dbReference>
<evidence type="ECO:0000313" key="4">
    <source>
        <dbReference type="Proteomes" id="UP001549031"/>
    </source>
</evidence>
<feature type="chain" id="PRO_5046986607" description="Beta/Gamma crystallin" evidence="2">
    <location>
        <begin position="24"/>
        <end position="152"/>
    </location>
</feature>
<accession>A0ABV2H3B9</accession>
<evidence type="ECO:0008006" key="5">
    <source>
        <dbReference type="Google" id="ProtNLM"/>
    </source>
</evidence>
<dbReference type="InterPro" id="IPR009337">
    <property type="entry name" value="DUF995"/>
</dbReference>
<dbReference type="EMBL" id="JBEPLJ010000003">
    <property type="protein sequence ID" value="MET3585023.1"/>
    <property type="molecule type" value="Genomic_DNA"/>
</dbReference>
<evidence type="ECO:0000313" key="3">
    <source>
        <dbReference type="EMBL" id="MET3585023.1"/>
    </source>
</evidence>
<evidence type="ECO:0000256" key="2">
    <source>
        <dbReference type="SAM" id="SignalP"/>
    </source>
</evidence>
<name>A0ABV2H3B9_9HYPH</name>